<keyword evidence="1" id="KW-0175">Coiled coil</keyword>
<gene>
    <name evidence="2" type="ORF">TD3509T_0936</name>
</gene>
<organism evidence="2 3">
    <name type="scientific">Tenacibaculum dicentrarchi</name>
    <dbReference type="NCBI Taxonomy" id="669041"/>
    <lineage>
        <taxon>Bacteria</taxon>
        <taxon>Pseudomonadati</taxon>
        <taxon>Bacteroidota</taxon>
        <taxon>Flavobacteriia</taxon>
        <taxon>Flavobacteriales</taxon>
        <taxon>Flavobacteriaceae</taxon>
        <taxon>Tenacibaculum</taxon>
    </lineage>
</organism>
<dbReference type="GeneID" id="65211462"/>
<evidence type="ECO:0000313" key="3">
    <source>
        <dbReference type="Proteomes" id="UP001497514"/>
    </source>
</evidence>
<sequence>MELNLTLLKTKKESDKAIEITQTEKTTLDRRLRNLGESLDDKTERTTTVLEGIVSVKAIIAGFEAALAVITDEREKRNLELKIEREETKLKSLENKNANYSAVNVLEDQINHQQLEAQVAILANAISEIETYKETLLV</sequence>
<protein>
    <submittedName>
        <fullName evidence="2">Uncharacterized protein</fullName>
    </submittedName>
</protein>
<dbReference type="EMBL" id="OZ038524">
    <property type="protein sequence ID" value="CAL2080062.1"/>
    <property type="molecule type" value="Genomic_DNA"/>
</dbReference>
<evidence type="ECO:0000313" key="2">
    <source>
        <dbReference type="EMBL" id="CAL2080062.1"/>
    </source>
</evidence>
<name>A0ABP1EHG1_9FLAO</name>
<evidence type="ECO:0000256" key="1">
    <source>
        <dbReference type="SAM" id="Coils"/>
    </source>
</evidence>
<keyword evidence="3" id="KW-1185">Reference proteome</keyword>
<proteinExistence type="predicted"/>
<reference evidence="2 3" key="1">
    <citation type="submission" date="2024-05" db="EMBL/GenBank/DDBJ databases">
        <authorList>
            <person name="Duchaud E."/>
        </authorList>
    </citation>
    <scope>NUCLEOTIDE SEQUENCE [LARGE SCALE GENOMIC DNA]</scope>
    <source>
        <strain evidence="2">Ena-SAMPLE-TAB-13-05-2024-13:56:06:370-140309</strain>
    </source>
</reference>
<dbReference type="Proteomes" id="UP001497514">
    <property type="component" value="Chromosome"/>
</dbReference>
<feature type="coiled-coil region" evidence="1">
    <location>
        <begin position="69"/>
        <end position="103"/>
    </location>
</feature>
<accession>A0ABP1EHG1</accession>
<dbReference type="RefSeq" id="WP_101901760.1">
    <property type="nucleotide sequence ID" value="NZ_JBFKZT010000002.1"/>
</dbReference>